<dbReference type="AlphaFoldDB" id="A0A5B7EYM5"/>
<dbReference type="EMBL" id="VSRR010004033">
    <property type="protein sequence ID" value="MPC38297.1"/>
    <property type="molecule type" value="Genomic_DNA"/>
</dbReference>
<dbReference type="Proteomes" id="UP000324222">
    <property type="component" value="Unassembled WGS sequence"/>
</dbReference>
<reference evidence="1 2" key="1">
    <citation type="submission" date="2019-05" db="EMBL/GenBank/DDBJ databases">
        <title>Another draft genome of Portunus trituberculatus and its Hox gene families provides insights of decapod evolution.</title>
        <authorList>
            <person name="Jeong J.-H."/>
            <person name="Song I."/>
            <person name="Kim S."/>
            <person name="Choi T."/>
            <person name="Kim D."/>
            <person name="Ryu S."/>
            <person name="Kim W."/>
        </authorList>
    </citation>
    <scope>NUCLEOTIDE SEQUENCE [LARGE SCALE GENOMIC DNA]</scope>
    <source>
        <tissue evidence="1">Muscle</tissue>
    </source>
</reference>
<evidence type="ECO:0000313" key="1">
    <source>
        <dbReference type="EMBL" id="MPC38297.1"/>
    </source>
</evidence>
<accession>A0A5B7EYM5</accession>
<name>A0A5B7EYM5_PORTR</name>
<evidence type="ECO:0000313" key="2">
    <source>
        <dbReference type="Proteomes" id="UP000324222"/>
    </source>
</evidence>
<organism evidence="1 2">
    <name type="scientific">Portunus trituberculatus</name>
    <name type="common">Swimming crab</name>
    <name type="synonym">Neptunus trituberculatus</name>
    <dbReference type="NCBI Taxonomy" id="210409"/>
    <lineage>
        <taxon>Eukaryota</taxon>
        <taxon>Metazoa</taxon>
        <taxon>Ecdysozoa</taxon>
        <taxon>Arthropoda</taxon>
        <taxon>Crustacea</taxon>
        <taxon>Multicrustacea</taxon>
        <taxon>Malacostraca</taxon>
        <taxon>Eumalacostraca</taxon>
        <taxon>Eucarida</taxon>
        <taxon>Decapoda</taxon>
        <taxon>Pleocyemata</taxon>
        <taxon>Brachyura</taxon>
        <taxon>Eubrachyura</taxon>
        <taxon>Portunoidea</taxon>
        <taxon>Portunidae</taxon>
        <taxon>Portuninae</taxon>
        <taxon>Portunus</taxon>
    </lineage>
</organism>
<sequence>MRYKIQRNEDERGQPVIKLPTFQQLHLLFHQQLVNLAEVLKAWWTVCYGAYLAGPVVVHHTVLGLGHNHTDLEEAHIHLVAHHLVPLVALHIL</sequence>
<keyword evidence="2" id="KW-1185">Reference proteome</keyword>
<proteinExistence type="predicted"/>
<comment type="caution">
    <text evidence="1">The sequence shown here is derived from an EMBL/GenBank/DDBJ whole genome shotgun (WGS) entry which is preliminary data.</text>
</comment>
<protein>
    <submittedName>
        <fullName evidence="1">Uncharacterized protein</fullName>
    </submittedName>
</protein>
<gene>
    <name evidence="1" type="ORF">E2C01_031803</name>
</gene>